<dbReference type="EMBL" id="ARXR01000001">
    <property type="protein sequence ID" value="MBF5051602.1"/>
    <property type="molecule type" value="Genomic_DNA"/>
</dbReference>
<evidence type="ECO:0000313" key="2">
    <source>
        <dbReference type="EMBL" id="MBF5051602.1"/>
    </source>
</evidence>
<protein>
    <recommendedName>
        <fullName evidence="4">DUF3325 domain-containing protein</fullName>
    </recommendedName>
</protein>
<sequence length="94" mass="9833">MLFLLAAVLLAGTALLYLSDRQQRALAQPLPAAARLAGVILVVGSFAGWGWRLGPGVGLFTACWVFALGAISLPMLVGHLVDSYRRPGASGERA</sequence>
<keyword evidence="3" id="KW-1185">Reference proteome</keyword>
<accession>A0ABS0ABW6</accession>
<evidence type="ECO:0000256" key="1">
    <source>
        <dbReference type="SAM" id="Phobius"/>
    </source>
</evidence>
<keyword evidence="1" id="KW-0812">Transmembrane</keyword>
<gene>
    <name evidence="2" type="ORF">ISO4_00204</name>
</gene>
<name>A0ABS0ABW6_9GAMM</name>
<organism evidence="2 3">
    <name type="scientific">Alloalcanivorax venustensis ISO4</name>
    <dbReference type="NCBI Taxonomy" id="1177184"/>
    <lineage>
        <taxon>Bacteria</taxon>
        <taxon>Pseudomonadati</taxon>
        <taxon>Pseudomonadota</taxon>
        <taxon>Gammaproteobacteria</taxon>
        <taxon>Oceanospirillales</taxon>
        <taxon>Alcanivoracaceae</taxon>
        <taxon>Alloalcanivorax</taxon>
    </lineage>
</organism>
<comment type="caution">
    <text evidence="2">The sequence shown here is derived from an EMBL/GenBank/DDBJ whole genome shotgun (WGS) entry which is preliminary data.</text>
</comment>
<keyword evidence="1" id="KW-1133">Transmembrane helix</keyword>
<feature type="transmembrane region" description="Helical" evidence="1">
    <location>
        <begin position="58"/>
        <end position="77"/>
    </location>
</feature>
<reference evidence="2 3" key="1">
    <citation type="submission" date="2012-09" db="EMBL/GenBank/DDBJ databases">
        <title>Genome Sequence of alkane-degrading Bacterium Alcanivorax venustensis ISO4.</title>
        <authorList>
            <person name="Lai Q."/>
            <person name="Shao Z."/>
        </authorList>
    </citation>
    <scope>NUCLEOTIDE SEQUENCE [LARGE SCALE GENOMIC DNA]</scope>
    <source>
        <strain evidence="2 3">ISO4</strain>
    </source>
</reference>
<feature type="transmembrane region" description="Helical" evidence="1">
    <location>
        <begin position="32"/>
        <end position="51"/>
    </location>
</feature>
<proteinExistence type="predicted"/>
<dbReference type="Proteomes" id="UP000644441">
    <property type="component" value="Unassembled WGS sequence"/>
</dbReference>
<evidence type="ECO:0008006" key="4">
    <source>
        <dbReference type="Google" id="ProtNLM"/>
    </source>
</evidence>
<evidence type="ECO:0000313" key="3">
    <source>
        <dbReference type="Proteomes" id="UP000644441"/>
    </source>
</evidence>
<keyword evidence="1" id="KW-0472">Membrane</keyword>
<dbReference type="RefSeq" id="WP_194854847.1">
    <property type="nucleotide sequence ID" value="NZ_ARXR01000001.1"/>
</dbReference>